<name>W1INT6_9GAMM</name>
<comment type="caution">
    <text evidence="1">The sequence shown here is derived from an EMBL/GenBank/DDBJ whole genome shotgun (WGS) entry which is preliminary data.</text>
</comment>
<dbReference type="AlphaFoldDB" id="W1INT6"/>
<sequence>MPWRAVRQICNLDGLDQHKAEHYQYRYSPNEKEQLHQDKERYYLHGNSQFLFPMVFSQVLVHQTPRS</sequence>
<dbReference type="Proteomes" id="UP000019197">
    <property type="component" value="Unassembled WGS sequence"/>
</dbReference>
<gene>
    <name evidence="1" type="ORF">XCR1_1360007</name>
</gene>
<protein>
    <submittedName>
        <fullName evidence="1">Uncharacterized protein</fullName>
    </submittedName>
</protein>
<accession>W1INT6</accession>
<evidence type="ECO:0000313" key="2">
    <source>
        <dbReference type="Proteomes" id="UP000019197"/>
    </source>
</evidence>
<evidence type="ECO:0000313" key="1">
    <source>
        <dbReference type="EMBL" id="CDL80099.1"/>
    </source>
</evidence>
<reference evidence="1 2" key="1">
    <citation type="submission" date="2013-11" db="EMBL/GenBank/DDBJ databases">
        <title>Draft genome sequence and annotation of the entomopathogenic bacterium, Xenorhabdus cabanillasi strain JM26.</title>
        <authorList>
            <person name="Gualtieri M."/>
            <person name="Ogier J.C."/>
            <person name="Pages S."/>
            <person name="Givaudan A."/>
            <person name="Gaudriault S."/>
        </authorList>
    </citation>
    <scope>NUCLEOTIDE SEQUENCE [LARGE SCALE GENOMIC DNA]</scope>
    <source>
        <strain evidence="1 2">JM26</strain>
    </source>
</reference>
<proteinExistence type="predicted"/>
<organism evidence="1 2">
    <name type="scientific">Xenorhabdus cabanillasii JM26</name>
    <dbReference type="NCBI Taxonomy" id="1427517"/>
    <lineage>
        <taxon>Bacteria</taxon>
        <taxon>Pseudomonadati</taxon>
        <taxon>Pseudomonadota</taxon>
        <taxon>Gammaproteobacteria</taxon>
        <taxon>Enterobacterales</taxon>
        <taxon>Morganellaceae</taxon>
        <taxon>Xenorhabdus</taxon>
    </lineage>
</organism>
<dbReference type="EMBL" id="CBXE010000042">
    <property type="protein sequence ID" value="CDL80099.1"/>
    <property type="molecule type" value="Genomic_DNA"/>
</dbReference>